<reference evidence="4" key="1">
    <citation type="submission" date="2016-10" db="EMBL/GenBank/DDBJ databases">
        <authorList>
            <person name="Varghese N."/>
            <person name="Submissions S."/>
        </authorList>
    </citation>
    <scope>NUCLEOTIDE SEQUENCE [LARGE SCALE GENOMIC DNA]</scope>
    <source>
        <strain evidence="4">DSM 45843</strain>
    </source>
</reference>
<dbReference type="RefSeq" id="WP_091240256.1">
    <property type="nucleotide sequence ID" value="NZ_FNIR01000002.1"/>
</dbReference>
<evidence type="ECO:0008006" key="5">
    <source>
        <dbReference type="Google" id="ProtNLM"/>
    </source>
</evidence>
<sequence length="517" mass="50127">MRLRSIGRAVLVGTLTAVVVGMAGPASAGVSGNGPVGSGSLLVDETFTGASVDDPELRALGDACLTAATAPATGTGPGSCTSTTPAADGRGGWLQLTPAVDFRSGAVLANRPLPAGNGLVVQFDQLQYGGSGGGDGIGFFLVDGDTEVTAPGSNGSGLGYAQRTYGGVQYPGVAGGYLGVGVDAVGSFAVDDEGKGAGCSTPSPVASRMPSSVSVRGPGDGMTGYCYLASAAIGAPGVRGSSPADAVRTIRVTVSPEALPLVTVAVDQHDGTGLHTVLSVRTTQAPPPTYRFGLAASTGTFNDVHLVRDLRVSSVDPLGDPDLLGQVVSTPADGNAYTAGETIRTRYVVTNTAPAAVSGVGVALSSPRGAAADPVTCPRTTLGVAGSGTASMVCTAGHVVTADDLAHGPAWRTTATASASSGGGAPTRASAPVELSAVVVVGPPVPPGSTGTTGTTSATGTTAPVAPPVPQLAATGATPGPALLAAGLMLGAGAVLLGAGRRSEGASRLRPGSRTGP</sequence>
<dbReference type="EMBL" id="FNIR01000002">
    <property type="protein sequence ID" value="SDN85618.1"/>
    <property type="molecule type" value="Genomic_DNA"/>
</dbReference>
<organism evidence="3 4">
    <name type="scientific">Klenkia soli</name>
    <dbReference type="NCBI Taxonomy" id="1052260"/>
    <lineage>
        <taxon>Bacteria</taxon>
        <taxon>Bacillati</taxon>
        <taxon>Actinomycetota</taxon>
        <taxon>Actinomycetes</taxon>
        <taxon>Geodermatophilales</taxon>
        <taxon>Geodermatophilaceae</taxon>
        <taxon>Klenkia</taxon>
    </lineage>
</organism>
<dbReference type="InterPro" id="IPR013320">
    <property type="entry name" value="ConA-like_dom_sf"/>
</dbReference>
<keyword evidence="2" id="KW-0732">Signal</keyword>
<evidence type="ECO:0000313" key="4">
    <source>
        <dbReference type="Proteomes" id="UP000199088"/>
    </source>
</evidence>
<keyword evidence="4" id="KW-1185">Reference proteome</keyword>
<feature type="region of interest" description="Disordered" evidence="1">
    <location>
        <begin position="444"/>
        <end position="464"/>
    </location>
</feature>
<name>A0A1H0ETB5_9ACTN</name>
<evidence type="ECO:0000256" key="1">
    <source>
        <dbReference type="SAM" id="MobiDB-lite"/>
    </source>
</evidence>
<dbReference type="Gene3D" id="2.60.120.200">
    <property type="match status" value="1"/>
</dbReference>
<dbReference type="SUPFAM" id="SSF49899">
    <property type="entry name" value="Concanavalin A-like lectins/glucanases"/>
    <property type="match status" value="1"/>
</dbReference>
<dbReference type="STRING" id="1052260.SAMN05660199_00858"/>
<proteinExistence type="predicted"/>
<feature type="signal peptide" evidence="2">
    <location>
        <begin position="1"/>
        <end position="28"/>
    </location>
</feature>
<evidence type="ECO:0000256" key="2">
    <source>
        <dbReference type="SAM" id="SignalP"/>
    </source>
</evidence>
<gene>
    <name evidence="3" type="ORF">SAMN05660199_00858</name>
</gene>
<protein>
    <recommendedName>
        <fullName evidence="5">LPXTG-motif cell wall anchor domain-containing protein</fullName>
    </recommendedName>
</protein>
<dbReference type="AlphaFoldDB" id="A0A1H0ETB5"/>
<evidence type="ECO:0000313" key="3">
    <source>
        <dbReference type="EMBL" id="SDN85618.1"/>
    </source>
</evidence>
<feature type="chain" id="PRO_5011701829" description="LPXTG-motif cell wall anchor domain-containing protein" evidence="2">
    <location>
        <begin position="29"/>
        <end position="517"/>
    </location>
</feature>
<dbReference type="OrthoDB" id="3225333at2"/>
<accession>A0A1H0ETB5</accession>
<dbReference type="Proteomes" id="UP000199088">
    <property type="component" value="Unassembled WGS sequence"/>
</dbReference>